<feature type="region of interest" description="Disordered" evidence="1">
    <location>
        <begin position="46"/>
        <end position="72"/>
    </location>
</feature>
<reference evidence="2 3" key="1">
    <citation type="journal article" date="2019" name="Commun. Biol.">
        <title>The bagworm genome reveals a unique fibroin gene that provides high tensile strength.</title>
        <authorList>
            <person name="Kono N."/>
            <person name="Nakamura H."/>
            <person name="Ohtoshi R."/>
            <person name="Tomita M."/>
            <person name="Numata K."/>
            <person name="Arakawa K."/>
        </authorList>
    </citation>
    <scope>NUCLEOTIDE SEQUENCE [LARGE SCALE GENOMIC DNA]</scope>
</reference>
<comment type="caution">
    <text evidence="2">The sequence shown here is derived from an EMBL/GenBank/DDBJ whole genome shotgun (WGS) entry which is preliminary data.</text>
</comment>
<dbReference type="EMBL" id="BGZK01001246">
    <property type="protein sequence ID" value="GBP75373.1"/>
    <property type="molecule type" value="Genomic_DNA"/>
</dbReference>
<gene>
    <name evidence="2" type="ORF">EVAR_61598_1</name>
</gene>
<evidence type="ECO:0000313" key="3">
    <source>
        <dbReference type="Proteomes" id="UP000299102"/>
    </source>
</evidence>
<name>A0A4C1YJC6_EUMVA</name>
<accession>A0A4C1YJC6</accession>
<evidence type="ECO:0000313" key="2">
    <source>
        <dbReference type="EMBL" id="GBP75373.1"/>
    </source>
</evidence>
<evidence type="ECO:0000256" key="1">
    <source>
        <dbReference type="SAM" id="MobiDB-lite"/>
    </source>
</evidence>
<protein>
    <submittedName>
        <fullName evidence="2">Uncharacterized protein</fullName>
    </submittedName>
</protein>
<organism evidence="2 3">
    <name type="scientific">Eumeta variegata</name>
    <name type="common">Bagworm moth</name>
    <name type="synonym">Eumeta japonica</name>
    <dbReference type="NCBI Taxonomy" id="151549"/>
    <lineage>
        <taxon>Eukaryota</taxon>
        <taxon>Metazoa</taxon>
        <taxon>Ecdysozoa</taxon>
        <taxon>Arthropoda</taxon>
        <taxon>Hexapoda</taxon>
        <taxon>Insecta</taxon>
        <taxon>Pterygota</taxon>
        <taxon>Neoptera</taxon>
        <taxon>Endopterygota</taxon>
        <taxon>Lepidoptera</taxon>
        <taxon>Glossata</taxon>
        <taxon>Ditrysia</taxon>
        <taxon>Tineoidea</taxon>
        <taxon>Psychidae</taxon>
        <taxon>Oiketicinae</taxon>
        <taxon>Eumeta</taxon>
    </lineage>
</organism>
<proteinExistence type="predicted"/>
<dbReference type="Proteomes" id="UP000299102">
    <property type="component" value="Unassembled WGS sequence"/>
</dbReference>
<feature type="compositionally biased region" description="Basic and acidic residues" evidence="1">
    <location>
        <begin position="46"/>
        <end position="61"/>
    </location>
</feature>
<keyword evidence="3" id="KW-1185">Reference proteome</keyword>
<dbReference type="AlphaFoldDB" id="A0A4C1YJC6"/>
<sequence>MSFPRSFPVFPNILAPSRVRVPKSALCNLLRCHGAAFEDATAREFLKQKRETHPTREPERLRRARRDGSPAPYTRLRKVKSFGSITITKPESNKTFLWERVSKLRAVGIERRTCTEWVIGFY</sequence>